<keyword evidence="5" id="KW-1185">Reference proteome</keyword>
<keyword evidence="2" id="KW-0472">Membrane</keyword>
<feature type="transmembrane region" description="Helical" evidence="2">
    <location>
        <begin position="221"/>
        <end position="244"/>
    </location>
</feature>
<comment type="caution">
    <text evidence="4">The sequence shown here is derived from an EMBL/GenBank/DDBJ whole genome shotgun (WGS) entry which is preliminary data.</text>
</comment>
<sequence>MGTFWDWLTKRRHIVEANFVDSKLLPIGVLLAMRIVFFLYCAGIFIWRNIVNWNNGRYYTYFTNISYLILTLYFGAVSLKGIIVLTKSHRKRKLINDHPADLTPRPADLQSPASGVGNYVLLVLFSVALQNALFLDFVAWIVLPRYASWMGAVTYSSVQVHGVNTIQMILEVFLSLMPVMPLFVIYPLVFTLLYMFFTWIYHAVSSIWVYPFVAWGANYDWLIYLGVVGLFFFSWFIWCLFGWIRDRIPDYRALTQATTTPHSRSNETQTQPTQRGGLNLSEITAQQ</sequence>
<dbReference type="STRING" id="286115.A0A507DIS4"/>
<evidence type="ECO:0000256" key="2">
    <source>
        <dbReference type="SAM" id="Phobius"/>
    </source>
</evidence>
<evidence type="ECO:0000256" key="1">
    <source>
        <dbReference type="SAM" id="MobiDB-lite"/>
    </source>
</evidence>
<reference evidence="5 6" key="1">
    <citation type="journal article" date="2019" name="Sci. Rep.">
        <title>Comparative genomics of chytrid fungi reveal insights into the obligate biotrophic and pathogenic lifestyle of Synchytrium endobioticum.</title>
        <authorList>
            <person name="van de Vossenberg B.T.L.H."/>
            <person name="Warris S."/>
            <person name="Nguyen H.D.T."/>
            <person name="van Gent-Pelzer M.P.E."/>
            <person name="Joly D.L."/>
            <person name="van de Geest H.C."/>
            <person name="Bonants P.J.M."/>
            <person name="Smith D.S."/>
            <person name="Levesque C.A."/>
            <person name="van der Lee T.A.J."/>
        </authorList>
    </citation>
    <scope>NUCLEOTIDE SEQUENCE [LARGE SCALE GENOMIC DNA]</scope>
    <source>
        <strain evidence="4 6">LEV6574</strain>
        <strain evidence="3 5">MB42</strain>
    </source>
</reference>
<dbReference type="Proteomes" id="UP000320475">
    <property type="component" value="Unassembled WGS sequence"/>
</dbReference>
<feature type="transmembrane region" description="Helical" evidence="2">
    <location>
        <begin position="119"/>
        <end position="143"/>
    </location>
</feature>
<evidence type="ECO:0000313" key="4">
    <source>
        <dbReference type="EMBL" id="TPX51107.1"/>
    </source>
</evidence>
<keyword evidence="2" id="KW-0812">Transmembrane</keyword>
<keyword evidence="2" id="KW-1133">Transmembrane helix</keyword>
<evidence type="ECO:0000313" key="5">
    <source>
        <dbReference type="Proteomes" id="UP000317494"/>
    </source>
</evidence>
<feature type="region of interest" description="Disordered" evidence="1">
    <location>
        <begin position="259"/>
        <end position="287"/>
    </location>
</feature>
<evidence type="ECO:0000313" key="3">
    <source>
        <dbReference type="EMBL" id="TPX47550.1"/>
    </source>
</evidence>
<gene>
    <name evidence="4" type="ORF">SeLEV6574_g00507</name>
    <name evidence="3" type="ORF">SeMB42_g03281</name>
</gene>
<protein>
    <submittedName>
        <fullName evidence="4">Uncharacterized protein</fullName>
    </submittedName>
</protein>
<feature type="transmembrane region" description="Helical" evidence="2">
    <location>
        <begin position="182"/>
        <end position="201"/>
    </location>
</feature>
<proteinExistence type="predicted"/>
<dbReference type="EMBL" id="QEAN01000114">
    <property type="protein sequence ID" value="TPX47550.1"/>
    <property type="molecule type" value="Genomic_DNA"/>
</dbReference>
<dbReference type="GO" id="GO:0016020">
    <property type="term" value="C:membrane"/>
    <property type="evidence" value="ECO:0007669"/>
    <property type="project" value="TreeGrafter"/>
</dbReference>
<dbReference type="OrthoDB" id="419711at2759"/>
<evidence type="ECO:0000313" key="6">
    <source>
        <dbReference type="Proteomes" id="UP000320475"/>
    </source>
</evidence>
<feature type="transmembrane region" description="Helical" evidence="2">
    <location>
        <begin position="24"/>
        <end position="47"/>
    </location>
</feature>
<dbReference type="Proteomes" id="UP000317494">
    <property type="component" value="Unassembled WGS sequence"/>
</dbReference>
<dbReference type="AlphaFoldDB" id="A0A507DIS4"/>
<organism evidence="4 6">
    <name type="scientific">Synchytrium endobioticum</name>
    <dbReference type="NCBI Taxonomy" id="286115"/>
    <lineage>
        <taxon>Eukaryota</taxon>
        <taxon>Fungi</taxon>
        <taxon>Fungi incertae sedis</taxon>
        <taxon>Chytridiomycota</taxon>
        <taxon>Chytridiomycota incertae sedis</taxon>
        <taxon>Chytridiomycetes</taxon>
        <taxon>Synchytriales</taxon>
        <taxon>Synchytriaceae</taxon>
        <taxon>Synchytrium</taxon>
    </lineage>
</organism>
<name>A0A507DIS4_9FUNG</name>
<accession>A0A507DIS4</accession>
<dbReference type="PANTHER" id="PTHR12242">
    <property type="entry name" value="OS02G0130600 PROTEIN-RELATED"/>
    <property type="match status" value="1"/>
</dbReference>
<dbReference type="VEuPathDB" id="FungiDB:SeMB42_g03281"/>
<feature type="transmembrane region" description="Helical" evidence="2">
    <location>
        <begin position="67"/>
        <end position="85"/>
    </location>
</feature>
<dbReference type="EMBL" id="QEAM01000008">
    <property type="protein sequence ID" value="TPX51107.1"/>
    <property type="molecule type" value="Genomic_DNA"/>
</dbReference>